<proteinExistence type="predicted"/>
<sequence length="199" mass="21930">MQCQYYGRKRSKMIAIAMFVAAVVIFAAFEVGMIFAIFPSYRAGNTAPVQFFGIFSTILIGGALLPQYYEIYKYKEVVGISLLFMSVDLMGGVFNDLSLAFKDHFDVVAGVTYSLVVLLDGIVILCALILNPIARRRRKRPAASESAAEANAAPSAEERANHTAHSLQERPVRNEDEQRSSEVGMKKPTVDPEKGICEP</sequence>
<feature type="transmembrane region" description="Helical" evidence="6">
    <location>
        <begin position="47"/>
        <end position="65"/>
    </location>
</feature>
<evidence type="ECO:0000313" key="8">
    <source>
        <dbReference type="Proteomes" id="UP000029665"/>
    </source>
</evidence>
<evidence type="ECO:0000256" key="6">
    <source>
        <dbReference type="SAM" id="Phobius"/>
    </source>
</evidence>
<dbReference type="OMA" id="MEICPSQ"/>
<dbReference type="EMBL" id="CCBP010000052">
    <property type="protein sequence ID" value="CDO69640.1"/>
    <property type="molecule type" value="Genomic_DNA"/>
</dbReference>
<feature type="transmembrane region" description="Helical" evidence="6">
    <location>
        <begin position="107"/>
        <end position="130"/>
    </location>
</feature>
<feature type="region of interest" description="Disordered" evidence="5">
    <location>
        <begin position="141"/>
        <end position="199"/>
    </location>
</feature>
<keyword evidence="4 6" id="KW-0472">Membrane</keyword>
<keyword evidence="3 6" id="KW-1133">Transmembrane helix</keyword>
<accession>A0A060S5L3</accession>
<organism evidence="7 8">
    <name type="scientific">Pycnoporus cinnabarinus</name>
    <name type="common">Cinnabar-red polypore</name>
    <name type="synonym">Trametes cinnabarina</name>
    <dbReference type="NCBI Taxonomy" id="5643"/>
    <lineage>
        <taxon>Eukaryota</taxon>
        <taxon>Fungi</taxon>
        <taxon>Dikarya</taxon>
        <taxon>Basidiomycota</taxon>
        <taxon>Agaricomycotina</taxon>
        <taxon>Agaricomycetes</taxon>
        <taxon>Polyporales</taxon>
        <taxon>Polyporaceae</taxon>
        <taxon>Trametes</taxon>
    </lineage>
</organism>
<dbReference type="Proteomes" id="UP000029665">
    <property type="component" value="Unassembled WGS sequence"/>
</dbReference>
<dbReference type="Pfam" id="PF04193">
    <property type="entry name" value="PQ-loop"/>
    <property type="match status" value="1"/>
</dbReference>
<evidence type="ECO:0000256" key="4">
    <source>
        <dbReference type="ARBA" id="ARBA00023136"/>
    </source>
</evidence>
<feature type="transmembrane region" description="Helical" evidence="6">
    <location>
        <begin position="77"/>
        <end position="95"/>
    </location>
</feature>
<comment type="subcellular location">
    <subcellularLocation>
        <location evidence="1">Membrane</location>
        <topology evidence="1">Multi-pass membrane protein</topology>
    </subcellularLocation>
</comment>
<dbReference type="HOGENOM" id="CLU_118711_0_0_1"/>
<keyword evidence="2 6" id="KW-0812">Transmembrane</keyword>
<keyword evidence="8" id="KW-1185">Reference proteome</keyword>
<dbReference type="OrthoDB" id="407617at2759"/>
<protein>
    <submittedName>
        <fullName evidence="7">Uncharacterized protein</fullName>
    </submittedName>
</protein>
<evidence type="ECO:0000256" key="2">
    <source>
        <dbReference type="ARBA" id="ARBA00022692"/>
    </source>
</evidence>
<evidence type="ECO:0000256" key="1">
    <source>
        <dbReference type="ARBA" id="ARBA00004141"/>
    </source>
</evidence>
<dbReference type="SUPFAM" id="SSF103473">
    <property type="entry name" value="MFS general substrate transporter"/>
    <property type="match status" value="1"/>
</dbReference>
<name>A0A060S5L3_PYCCI</name>
<feature type="transmembrane region" description="Helical" evidence="6">
    <location>
        <begin position="12"/>
        <end position="41"/>
    </location>
</feature>
<feature type="compositionally biased region" description="Low complexity" evidence="5">
    <location>
        <begin position="143"/>
        <end position="155"/>
    </location>
</feature>
<dbReference type="AlphaFoldDB" id="A0A060S5L3"/>
<comment type="caution">
    <text evidence="7">The sequence shown here is derived from an EMBL/GenBank/DDBJ whole genome shotgun (WGS) entry which is preliminary data.</text>
</comment>
<evidence type="ECO:0000256" key="5">
    <source>
        <dbReference type="SAM" id="MobiDB-lite"/>
    </source>
</evidence>
<dbReference type="InterPro" id="IPR036259">
    <property type="entry name" value="MFS_trans_sf"/>
</dbReference>
<dbReference type="SMART" id="SM00679">
    <property type="entry name" value="CTNS"/>
    <property type="match status" value="1"/>
</dbReference>
<evidence type="ECO:0000313" key="7">
    <source>
        <dbReference type="EMBL" id="CDO69640.1"/>
    </source>
</evidence>
<gene>
    <name evidence="7" type="ORF">BN946_scf184851.g28</name>
</gene>
<reference evidence="7" key="1">
    <citation type="submission" date="2014-01" db="EMBL/GenBank/DDBJ databases">
        <title>The genome of the white-rot fungus Pycnoporus cinnabarinus: a basidiomycete model with a versatile arsenal for lignocellulosic biomass breakdown.</title>
        <authorList>
            <person name="Levasseur A."/>
            <person name="Lomascolo A."/>
            <person name="Ruiz-Duenas F.J."/>
            <person name="Uzan E."/>
            <person name="Piumi F."/>
            <person name="Kues U."/>
            <person name="Ram A.F.J."/>
            <person name="Murat C."/>
            <person name="Haon M."/>
            <person name="Benoit I."/>
            <person name="Arfi Y."/>
            <person name="Chevret D."/>
            <person name="Drula E."/>
            <person name="Kwon M.J."/>
            <person name="Gouret P."/>
            <person name="Lesage-Meessen L."/>
            <person name="Lombard V."/>
            <person name="Mariette J."/>
            <person name="Noirot C."/>
            <person name="Park J."/>
            <person name="Patyshakuliyeva A."/>
            <person name="Wieneger R.A.B."/>
            <person name="Wosten H.A.B."/>
            <person name="Martin F."/>
            <person name="Coutinho P.M."/>
            <person name="de Vries R."/>
            <person name="Martinez A.T."/>
            <person name="Klopp C."/>
            <person name="Pontarotti P."/>
            <person name="Henrissat B."/>
            <person name="Record E."/>
        </authorList>
    </citation>
    <scope>NUCLEOTIDE SEQUENCE [LARGE SCALE GENOMIC DNA]</scope>
    <source>
        <strain evidence="7">BRFM137</strain>
    </source>
</reference>
<dbReference type="Gene3D" id="1.20.1280.290">
    <property type="match status" value="1"/>
</dbReference>
<evidence type="ECO:0000256" key="3">
    <source>
        <dbReference type="ARBA" id="ARBA00022989"/>
    </source>
</evidence>
<dbReference type="GO" id="GO:0016020">
    <property type="term" value="C:membrane"/>
    <property type="evidence" value="ECO:0007669"/>
    <property type="project" value="UniProtKB-SubCell"/>
</dbReference>
<feature type="compositionally biased region" description="Basic and acidic residues" evidence="5">
    <location>
        <begin position="156"/>
        <end position="199"/>
    </location>
</feature>
<dbReference type="InterPro" id="IPR006603">
    <property type="entry name" value="PQ-loop_rpt"/>
</dbReference>